<dbReference type="CDD" id="cd21037">
    <property type="entry name" value="MLKL_NTD"/>
    <property type="match status" value="1"/>
</dbReference>
<dbReference type="OrthoDB" id="1431247at2759"/>
<dbReference type="CDD" id="cd06464">
    <property type="entry name" value="ACD_sHsps-like"/>
    <property type="match status" value="1"/>
</dbReference>
<dbReference type="SUPFAM" id="SSF49764">
    <property type="entry name" value="HSP20-like chaperones"/>
    <property type="match status" value="1"/>
</dbReference>
<dbReference type="Gene3D" id="2.60.40.790">
    <property type="match status" value="1"/>
</dbReference>
<dbReference type="InterPro" id="IPR059179">
    <property type="entry name" value="MLKL-like_MCAfunc"/>
</dbReference>
<dbReference type="AlphaFoldDB" id="A0A4V4HCR5"/>
<feature type="region of interest" description="Disordered" evidence="1">
    <location>
        <begin position="379"/>
        <end position="416"/>
    </location>
</feature>
<organism evidence="2 3">
    <name type="scientific">Dendrothele bispora (strain CBS 962.96)</name>
    <dbReference type="NCBI Taxonomy" id="1314807"/>
    <lineage>
        <taxon>Eukaryota</taxon>
        <taxon>Fungi</taxon>
        <taxon>Dikarya</taxon>
        <taxon>Basidiomycota</taxon>
        <taxon>Agaricomycotina</taxon>
        <taxon>Agaricomycetes</taxon>
        <taxon>Agaricomycetidae</taxon>
        <taxon>Agaricales</taxon>
        <taxon>Agaricales incertae sedis</taxon>
        <taxon>Dendrothele</taxon>
    </lineage>
</organism>
<dbReference type="Proteomes" id="UP000297245">
    <property type="component" value="Unassembled WGS sequence"/>
</dbReference>
<feature type="compositionally biased region" description="Low complexity" evidence="1">
    <location>
        <begin position="380"/>
        <end position="393"/>
    </location>
</feature>
<feature type="region of interest" description="Disordered" evidence="1">
    <location>
        <begin position="183"/>
        <end position="216"/>
    </location>
</feature>
<protein>
    <recommendedName>
        <fullName evidence="4">SHSP domain-containing protein</fullName>
    </recommendedName>
</protein>
<accession>A0A4V4HCR5</accession>
<feature type="compositionally biased region" description="Basic and acidic residues" evidence="1">
    <location>
        <begin position="397"/>
        <end position="413"/>
    </location>
</feature>
<sequence>MSPRGSPKIRSSQVQFPTFQLAPPDNRIIPQDQFPAFQLAPPDNRIITQEFPTFQLAPPDNRIITQEFPTFQLAPPDNRIITQEFGEWMPRVDIWDDPEYPTVIATFKLPGVRPEDLAVHVQDHRYLVVQGQRPCRLGNAHDVSTLPPQPIDAANKLVEGEEDQKSQQQGKFSRAELRYGSFSRKTTSGPVPEGMKKSKERGPSTGEEEEEEEGEVSKILLGITVGDILEGLRTASKFTPVPHLAIAAWLALSIFEALQKAHGNKKNNHALAKECVTLVFTIQVELTSKGLTKENVLLPPDLESHLRSLYGFAMELTDRPFFKRISAQSDDAGAILAYRRELKRVLDTYITICQKLTEVQENTATAGAMSKETSIIQYHSVNSPSPPATSSNPRGLSRHELQASDSGYRRDNRSSTANNVSFFSNASNIMSSGLRITNVVGDQYNISESSRSNITDSRNAMMMDSEGCFAMDILGPTTQKRGESV</sequence>
<keyword evidence="3" id="KW-1185">Reference proteome</keyword>
<gene>
    <name evidence="2" type="ORF">K435DRAFT_928186</name>
</gene>
<dbReference type="InterPro" id="IPR008978">
    <property type="entry name" value="HSP20-like_chaperone"/>
</dbReference>
<evidence type="ECO:0000313" key="2">
    <source>
        <dbReference type="EMBL" id="THU84395.1"/>
    </source>
</evidence>
<reference evidence="2 3" key="1">
    <citation type="journal article" date="2019" name="Nat. Ecol. Evol.">
        <title>Megaphylogeny resolves global patterns of mushroom evolution.</title>
        <authorList>
            <person name="Varga T."/>
            <person name="Krizsan K."/>
            <person name="Foldi C."/>
            <person name="Dima B."/>
            <person name="Sanchez-Garcia M."/>
            <person name="Sanchez-Ramirez S."/>
            <person name="Szollosi G.J."/>
            <person name="Szarkandi J.G."/>
            <person name="Papp V."/>
            <person name="Albert L."/>
            <person name="Andreopoulos W."/>
            <person name="Angelini C."/>
            <person name="Antonin V."/>
            <person name="Barry K.W."/>
            <person name="Bougher N.L."/>
            <person name="Buchanan P."/>
            <person name="Buyck B."/>
            <person name="Bense V."/>
            <person name="Catcheside P."/>
            <person name="Chovatia M."/>
            <person name="Cooper J."/>
            <person name="Damon W."/>
            <person name="Desjardin D."/>
            <person name="Finy P."/>
            <person name="Geml J."/>
            <person name="Haridas S."/>
            <person name="Hughes K."/>
            <person name="Justo A."/>
            <person name="Karasinski D."/>
            <person name="Kautmanova I."/>
            <person name="Kiss B."/>
            <person name="Kocsube S."/>
            <person name="Kotiranta H."/>
            <person name="LaButti K.M."/>
            <person name="Lechner B.E."/>
            <person name="Liimatainen K."/>
            <person name="Lipzen A."/>
            <person name="Lukacs Z."/>
            <person name="Mihaltcheva S."/>
            <person name="Morgado L.N."/>
            <person name="Niskanen T."/>
            <person name="Noordeloos M.E."/>
            <person name="Ohm R.A."/>
            <person name="Ortiz-Santana B."/>
            <person name="Ovrebo C."/>
            <person name="Racz N."/>
            <person name="Riley R."/>
            <person name="Savchenko A."/>
            <person name="Shiryaev A."/>
            <person name="Soop K."/>
            <person name="Spirin V."/>
            <person name="Szebenyi C."/>
            <person name="Tomsovsky M."/>
            <person name="Tulloss R.E."/>
            <person name="Uehling J."/>
            <person name="Grigoriev I.V."/>
            <person name="Vagvolgyi C."/>
            <person name="Papp T."/>
            <person name="Martin F.M."/>
            <person name="Miettinen O."/>
            <person name="Hibbett D.S."/>
            <person name="Nagy L.G."/>
        </authorList>
    </citation>
    <scope>NUCLEOTIDE SEQUENCE [LARGE SCALE GENOMIC DNA]</scope>
    <source>
        <strain evidence="2 3">CBS 962.96</strain>
    </source>
</reference>
<evidence type="ECO:0008006" key="4">
    <source>
        <dbReference type="Google" id="ProtNLM"/>
    </source>
</evidence>
<evidence type="ECO:0000256" key="1">
    <source>
        <dbReference type="SAM" id="MobiDB-lite"/>
    </source>
</evidence>
<name>A0A4V4HCR5_DENBC</name>
<dbReference type="EMBL" id="ML179602">
    <property type="protein sequence ID" value="THU84395.1"/>
    <property type="molecule type" value="Genomic_DNA"/>
</dbReference>
<evidence type="ECO:0000313" key="3">
    <source>
        <dbReference type="Proteomes" id="UP000297245"/>
    </source>
</evidence>
<proteinExistence type="predicted"/>